<keyword evidence="9 13" id="KW-1133">Transmembrane helix</keyword>
<evidence type="ECO:0000256" key="9">
    <source>
        <dbReference type="ARBA" id="ARBA00022989"/>
    </source>
</evidence>
<dbReference type="InterPro" id="IPR055414">
    <property type="entry name" value="LRR_R13L4/SHOC2-like"/>
</dbReference>
<feature type="compositionally biased region" description="Basic and acidic residues" evidence="12">
    <location>
        <begin position="1018"/>
        <end position="1040"/>
    </location>
</feature>
<evidence type="ECO:0000256" key="7">
    <source>
        <dbReference type="ARBA" id="ARBA00022729"/>
    </source>
</evidence>
<keyword evidence="11" id="KW-0325">Glycoprotein</keyword>
<dbReference type="Proteomes" id="UP001054889">
    <property type="component" value="Unassembled WGS sequence"/>
</dbReference>
<dbReference type="InterPro" id="IPR013210">
    <property type="entry name" value="LRR_N_plant-typ"/>
</dbReference>
<keyword evidence="6 13" id="KW-0812">Transmembrane</keyword>
<dbReference type="InterPro" id="IPR003591">
    <property type="entry name" value="Leu-rich_rpt_typical-subtyp"/>
</dbReference>
<keyword evidence="7 14" id="KW-0732">Signal</keyword>
<keyword evidence="18" id="KW-1185">Reference proteome</keyword>
<dbReference type="PANTHER" id="PTHR48063">
    <property type="entry name" value="LRR RECEPTOR-LIKE KINASE"/>
    <property type="match status" value="1"/>
</dbReference>
<dbReference type="GO" id="GO:0005886">
    <property type="term" value="C:plasma membrane"/>
    <property type="evidence" value="ECO:0007669"/>
    <property type="project" value="UniProtKB-SubCell"/>
</dbReference>
<dbReference type="SUPFAM" id="SSF52047">
    <property type="entry name" value="RNI-like"/>
    <property type="match status" value="2"/>
</dbReference>
<feature type="domain" description="Leucine-rich repeat-containing N-terminal plant-type" evidence="15">
    <location>
        <begin position="25"/>
        <end position="64"/>
    </location>
</feature>
<reference evidence="17" key="2">
    <citation type="submission" date="2021-12" db="EMBL/GenBank/DDBJ databases">
        <title>Resequencing data analysis of finger millet.</title>
        <authorList>
            <person name="Hatakeyama M."/>
            <person name="Aluri S."/>
            <person name="Balachadran M.T."/>
            <person name="Sivarajan S.R."/>
            <person name="Poveda L."/>
            <person name="Shimizu-Inatsugi R."/>
            <person name="Schlapbach R."/>
            <person name="Sreeman S.M."/>
            <person name="Shimizu K.K."/>
        </authorList>
    </citation>
    <scope>NUCLEOTIDE SEQUENCE</scope>
</reference>
<evidence type="ECO:0008006" key="19">
    <source>
        <dbReference type="Google" id="ProtNLM"/>
    </source>
</evidence>
<evidence type="ECO:0000256" key="1">
    <source>
        <dbReference type="ARBA" id="ARBA00004251"/>
    </source>
</evidence>
<evidence type="ECO:0000256" key="5">
    <source>
        <dbReference type="ARBA" id="ARBA00022626"/>
    </source>
</evidence>
<evidence type="ECO:0000256" key="11">
    <source>
        <dbReference type="ARBA" id="ARBA00023180"/>
    </source>
</evidence>
<feature type="signal peptide" evidence="14">
    <location>
        <begin position="1"/>
        <end position="19"/>
    </location>
</feature>
<proteinExistence type="inferred from homology"/>
<dbReference type="PROSITE" id="PS51257">
    <property type="entry name" value="PROKAR_LIPOPROTEIN"/>
    <property type="match status" value="1"/>
</dbReference>
<evidence type="ECO:0000256" key="8">
    <source>
        <dbReference type="ARBA" id="ARBA00022737"/>
    </source>
</evidence>
<evidence type="ECO:0000256" key="14">
    <source>
        <dbReference type="SAM" id="SignalP"/>
    </source>
</evidence>
<evidence type="ECO:0000256" key="4">
    <source>
        <dbReference type="ARBA" id="ARBA00022614"/>
    </source>
</evidence>
<keyword evidence="4" id="KW-0433">Leucine-rich repeat</keyword>
<keyword evidence="5" id="KW-1070">Brassinosteroid signaling pathway</keyword>
<dbReference type="PANTHER" id="PTHR48063:SF92">
    <property type="entry name" value="LEUCINE-RICH REPEAT-CONTAINING N-TERMINAL PLANT-TYPE DOMAIN-CONTAINING PROTEIN"/>
    <property type="match status" value="1"/>
</dbReference>
<protein>
    <recommendedName>
        <fullName evidence="19">Leucine-rich repeat-containing N-terminal plant-type domain-containing protein</fullName>
    </recommendedName>
</protein>
<dbReference type="Pfam" id="PF08263">
    <property type="entry name" value="LRRNT_2"/>
    <property type="match status" value="1"/>
</dbReference>
<dbReference type="Gene3D" id="3.80.10.10">
    <property type="entry name" value="Ribonuclease Inhibitor"/>
    <property type="match status" value="4"/>
</dbReference>
<dbReference type="FunFam" id="3.80.10.10:FF:000383">
    <property type="entry name" value="Leucine-rich repeat receptor protein kinase EMS1"/>
    <property type="match status" value="1"/>
</dbReference>
<evidence type="ECO:0000256" key="12">
    <source>
        <dbReference type="SAM" id="MobiDB-lite"/>
    </source>
</evidence>
<feature type="compositionally biased region" description="Basic and acidic residues" evidence="12">
    <location>
        <begin position="998"/>
        <end position="1011"/>
    </location>
</feature>
<evidence type="ECO:0000256" key="10">
    <source>
        <dbReference type="ARBA" id="ARBA00023136"/>
    </source>
</evidence>
<evidence type="ECO:0000313" key="17">
    <source>
        <dbReference type="EMBL" id="GJN19556.1"/>
    </source>
</evidence>
<dbReference type="Pfam" id="PF13855">
    <property type="entry name" value="LRR_8"/>
    <property type="match status" value="1"/>
</dbReference>
<feature type="domain" description="Disease resistance R13L4/SHOC-2-like LRR" evidence="16">
    <location>
        <begin position="271"/>
        <end position="458"/>
    </location>
</feature>
<evidence type="ECO:0000259" key="15">
    <source>
        <dbReference type="Pfam" id="PF08263"/>
    </source>
</evidence>
<evidence type="ECO:0000256" key="6">
    <source>
        <dbReference type="ARBA" id="ARBA00022692"/>
    </source>
</evidence>
<dbReference type="FunFam" id="3.80.10.10:FF:000041">
    <property type="entry name" value="LRR receptor-like serine/threonine-protein kinase ERECTA"/>
    <property type="match status" value="1"/>
</dbReference>
<feature type="transmembrane region" description="Helical" evidence="13">
    <location>
        <begin position="888"/>
        <end position="912"/>
    </location>
</feature>
<dbReference type="PRINTS" id="PR00019">
    <property type="entry name" value="LEURICHRPT"/>
</dbReference>
<accession>A0AAV5EAK1</accession>
<dbReference type="Pfam" id="PF23598">
    <property type="entry name" value="LRR_14"/>
    <property type="match status" value="2"/>
</dbReference>
<organism evidence="17 18">
    <name type="scientific">Eleusine coracana subsp. coracana</name>
    <dbReference type="NCBI Taxonomy" id="191504"/>
    <lineage>
        <taxon>Eukaryota</taxon>
        <taxon>Viridiplantae</taxon>
        <taxon>Streptophyta</taxon>
        <taxon>Embryophyta</taxon>
        <taxon>Tracheophyta</taxon>
        <taxon>Spermatophyta</taxon>
        <taxon>Magnoliopsida</taxon>
        <taxon>Liliopsida</taxon>
        <taxon>Poales</taxon>
        <taxon>Poaceae</taxon>
        <taxon>PACMAD clade</taxon>
        <taxon>Chloridoideae</taxon>
        <taxon>Cynodonteae</taxon>
        <taxon>Eleusininae</taxon>
        <taxon>Eleusine</taxon>
    </lineage>
</organism>
<dbReference type="InterPro" id="IPR032675">
    <property type="entry name" value="LRR_dom_sf"/>
</dbReference>
<evidence type="ECO:0000256" key="2">
    <source>
        <dbReference type="ARBA" id="ARBA00009592"/>
    </source>
</evidence>
<evidence type="ECO:0000256" key="3">
    <source>
        <dbReference type="ARBA" id="ARBA00022475"/>
    </source>
</evidence>
<evidence type="ECO:0000259" key="16">
    <source>
        <dbReference type="Pfam" id="PF23598"/>
    </source>
</evidence>
<keyword evidence="8" id="KW-0677">Repeat</keyword>
<feature type="domain" description="Disease resistance R13L4/SHOC-2-like LRR" evidence="16">
    <location>
        <begin position="95"/>
        <end position="261"/>
    </location>
</feature>
<keyword evidence="3" id="KW-1003">Cell membrane</keyword>
<comment type="caution">
    <text evidence="17">The sequence shown here is derived from an EMBL/GenBank/DDBJ whole genome shotgun (WGS) entry which is preliminary data.</text>
</comment>
<feature type="region of interest" description="Disordered" evidence="12">
    <location>
        <begin position="997"/>
        <end position="1040"/>
    </location>
</feature>
<dbReference type="InterPro" id="IPR001611">
    <property type="entry name" value="Leu-rich_rpt"/>
</dbReference>
<dbReference type="FunFam" id="3.80.10.10:FF:000111">
    <property type="entry name" value="LRR receptor-like serine/threonine-protein kinase ERECTA"/>
    <property type="match status" value="1"/>
</dbReference>
<dbReference type="InterPro" id="IPR046956">
    <property type="entry name" value="RLP23-like"/>
</dbReference>
<dbReference type="Pfam" id="PF00560">
    <property type="entry name" value="LRR_1"/>
    <property type="match status" value="4"/>
</dbReference>
<feature type="chain" id="PRO_5043472938" description="Leucine-rich repeat-containing N-terminal plant-type domain-containing protein" evidence="14">
    <location>
        <begin position="20"/>
        <end position="1040"/>
    </location>
</feature>
<dbReference type="AlphaFoldDB" id="A0AAV5EAK1"/>
<dbReference type="FunFam" id="3.80.10.10:FF:000649">
    <property type="entry name" value="Leucine Rich Repeat family protein"/>
    <property type="match status" value="1"/>
</dbReference>
<comment type="subcellular location">
    <subcellularLocation>
        <location evidence="1">Cell membrane</location>
        <topology evidence="1">Single-pass type I membrane protein</topology>
    </subcellularLocation>
</comment>
<reference evidence="17" key="1">
    <citation type="journal article" date="2018" name="DNA Res.">
        <title>Multiple hybrid de novo genome assembly of finger millet, an orphan allotetraploid crop.</title>
        <authorList>
            <person name="Hatakeyama M."/>
            <person name="Aluri S."/>
            <person name="Balachadran M.T."/>
            <person name="Sivarajan S.R."/>
            <person name="Patrignani A."/>
            <person name="Gruter S."/>
            <person name="Poveda L."/>
            <person name="Shimizu-Inatsugi R."/>
            <person name="Baeten J."/>
            <person name="Francoijs K.J."/>
            <person name="Nataraja K.N."/>
            <person name="Reddy Y.A.N."/>
            <person name="Phadnis S."/>
            <person name="Ravikumar R.L."/>
            <person name="Schlapbach R."/>
            <person name="Sreeman S.M."/>
            <person name="Shimizu K.K."/>
        </authorList>
    </citation>
    <scope>NUCLEOTIDE SEQUENCE</scope>
</reference>
<evidence type="ECO:0000313" key="18">
    <source>
        <dbReference type="Proteomes" id="UP001054889"/>
    </source>
</evidence>
<sequence length="1040" mass="115334">MHAAAKILCFLALSAFGGAGGCVPAERDALLAVKRGFSSDPEGVLGSWSLKLNPDCCRWAGVVCESNGTGHVTELRLNNRNVLGSNGLGGEISPALTNLTRLQYLDLSRNSLAVPIPRFLGSLSSLRHLNLSEMGLVGEVPPQLGNLSRLVSLDVTSYGLYSGDLSWITGLSSLEHLDMSNVNLNASVHWQRDVNMLPSLRVLALIDCALTATVASSSRNNLTRLHSLDLSENGINTSTVDAWFWNVPSLRYLGISGNWLPNMLPGPFPESIGNMTRLKELDLFGNYMVGMIPATLQRLCSLQVVVVSANQINGDMSEFMTRLPRCALRHLQVLHVAAASMSGHLPEWIGDMSQLTDLDLSSNNLQGRIPRGIGRLSKLTRLFLVQNNLNGSLTEEHFADMVSLEWIDLSQNSMSMDVSPSWRPPCKLFYAFFADVQMGPLFPAWIKHQPDIKHLDISHAGIVDTLPQWFWKSFSDAVYLNISVNQISGSLPSSLRFMTSASEIYLGENNLTGSMPLLPEKLLIFDLSRNSLSGPIPSEFGGPELVELVLPYNRINGTVPASLCRLPRLLHLDLSNNNLSGHLPRCTNISSNGLGLTTLILYKNNLSGQFPVFLKHCQAMTFLDLAQNMFSGTLPEWIGRKLPSLTHLRLRSNMFTGIVPTQLTQLGDLQLLDLAGNKISGSIPRSLGNMTGMMKEHTPVGLNPLADYDPSGNDRLANGLPFLHVTLGNGLPIVTKGQDLLYTNGVMYMVSLDLSDNVLSGEIPEEMSFLTGMVNLNLSRNQLTGTIPENISDLQKLESLDLSMNELSGAIPSSLSDLTALGYLNLSYNNLSGQIPSGKQLQVLANPAYIYIGNAGLCGPPLSKNCSSGDDSNNSHAPRHGDKDLFEMFFYLGLAIGFVVGLWLVFCSLLFLKTWRVPYFRAIDKGYDVLYVFVAVQFQNHEEKRTSWCVVDIHMIQRLHRLKRFYHPDRASEKDMGRDLTNNTIKPDQNDVNILEFMDPKERKRQRDQNQKRWKRAQMSDEQRDVENKKRRDDYHRKKM</sequence>
<dbReference type="EMBL" id="BQKI01000074">
    <property type="protein sequence ID" value="GJN19556.1"/>
    <property type="molecule type" value="Genomic_DNA"/>
</dbReference>
<keyword evidence="10 13" id="KW-0472">Membrane</keyword>
<evidence type="ECO:0000256" key="13">
    <source>
        <dbReference type="SAM" id="Phobius"/>
    </source>
</evidence>
<comment type="similarity">
    <text evidence="2">Belongs to the RLP family.</text>
</comment>
<name>A0AAV5EAK1_ELECO</name>
<dbReference type="GO" id="GO:0009742">
    <property type="term" value="P:brassinosteroid mediated signaling pathway"/>
    <property type="evidence" value="ECO:0007669"/>
    <property type="project" value="UniProtKB-KW"/>
</dbReference>
<dbReference type="SMART" id="SM00369">
    <property type="entry name" value="LRR_TYP"/>
    <property type="match status" value="9"/>
</dbReference>
<gene>
    <name evidence="17" type="primary">gb06845</name>
    <name evidence="17" type="ORF">PR202_gb06845</name>
</gene>